<evidence type="ECO:0000313" key="1">
    <source>
        <dbReference type="EMBL" id="JAT04338.1"/>
    </source>
</evidence>
<protein>
    <submittedName>
        <fullName evidence="1">Uncharacterized protein</fullName>
    </submittedName>
</protein>
<organism evidence="1">
    <name type="scientific">Homalodisca liturata</name>
    <dbReference type="NCBI Taxonomy" id="320908"/>
    <lineage>
        <taxon>Eukaryota</taxon>
        <taxon>Metazoa</taxon>
        <taxon>Ecdysozoa</taxon>
        <taxon>Arthropoda</taxon>
        <taxon>Hexapoda</taxon>
        <taxon>Insecta</taxon>
        <taxon>Pterygota</taxon>
        <taxon>Neoptera</taxon>
        <taxon>Paraneoptera</taxon>
        <taxon>Hemiptera</taxon>
        <taxon>Auchenorrhyncha</taxon>
        <taxon>Membracoidea</taxon>
        <taxon>Cicadellidae</taxon>
        <taxon>Cicadellinae</taxon>
        <taxon>Proconiini</taxon>
        <taxon>Homalodisca</taxon>
    </lineage>
</organism>
<sequence>VPNNSNNRSSGDKKRRSGWQASLVSIKRTACLAINEGYPSTPGGVLNCCLNLALWTLSFRLQPGGMPTVLSKQRFGQSGTANEDCKISILIKGNVFHMISDQMSQKCSFDKPFRVVIPFRQRCSQLLNPSKF</sequence>
<feature type="non-terminal residue" evidence="1">
    <location>
        <position position="1"/>
    </location>
</feature>
<gene>
    <name evidence="1" type="ORF">g.59198</name>
</gene>
<dbReference type="EMBL" id="GECU01003369">
    <property type="protein sequence ID" value="JAT04338.1"/>
    <property type="molecule type" value="Transcribed_RNA"/>
</dbReference>
<dbReference type="AlphaFoldDB" id="A0A1B6JYP9"/>
<reference evidence="1" key="1">
    <citation type="submission" date="2015-11" db="EMBL/GenBank/DDBJ databases">
        <title>De novo transcriptome assembly of four potential Pierce s Disease insect vectors from Arizona vineyards.</title>
        <authorList>
            <person name="Tassone E.E."/>
        </authorList>
    </citation>
    <scope>NUCLEOTIDE SEQUENCE</scope>
</reference>
<proteinExistence type="predicted"/>
<name>A0A1B6JYP9_9HEMI</name>
<accession>A0A1B6JYP9</accession>